<evidence type="ECO:0000256" key="2">
    <source>
        <dbReference type="SAM" id="SignalP"/>
    </source>
</evidence>
<keyword evidence="4" id="KW-1185">Reference proteome</keyword>
<accession>A0A1I0DHU5</accession>
<feature type="signal peptide" evidence="2">
    <location>
        <begin position="1"/>
        <end position="20"/>
    </location>
</feature>
<feature type="region of interest" description="Disordered" evidence="1">
    <location>
        <begin position="274"/>
        <end position="296"/>
    </location>
</feature>
<proteinExistence type="predicted"/>
<dbReference type="Proteomes" id="UP000199181">
    <property type="component" value="Unassembled WGS sequence"/>
</dbReference>
<feature type="chain" id="PRO_5011605928" description="SH3 domain-containing protein" evidence="2">
    <location>
        <begin position="21"/>
        <end position="356"/>
    </location>
</feature>
<evidence type="ECO:0000256" key="1">
    <source>
        <dbReference type="SAM" id="MobiDB-lite"/>
    </source>
</evidence>
<name>A0A1I0DHU5_9BACT</name>
<reference evidence="4" key="1">
    <citation type="submission" date="2016-10" db="EMBL/GenBank/DDBJ databases">
        <authorList>
            <person name="Varghese N."/>
            <person name="Submissions S."/>
        </authorList>
    </citation>
    <scope>NUCLEOTIDE SEQUENCE [LARGE SCALE GENOMIC DNA]</scope>
    <source>
        <strain evidence="4">DSM 16858</strain>
    </source>
</reference>
<dbReference type="Gene3D" id="2.30.30.40">
    <property type="entry name" value="SH3 Domains"/>
    <property type="match status" value="1"/>
</dbReference>
<gene>
    <name evidence="3" type="ORF">SAMN05443639_102540</name>
</gene>
<feature type="region of interest" description="Disordered" evidence="1">
    <location>
        <begin position="205"/>
        <end position="240"/>
    </location>
</feature>
<evidence type="ECO:0000313" key="3">
    <source>
        <dbReference type="EMBL" id="SET31893.1"/>
    </source>
</evidence>
<sequence length="356" mass="38904">MASVMSWCLIFGLAAPKALAEEAPPPRFVMADVARVRKEPKERGAVVGLLRINARVEPLAAENDGKWLPISVPQSRLKGWIAAASLRESEVTQAEAREQLLKALSAGDKPGALSWADRLRALSPAQEDDLKLALKAYERFDRKERASAVRQVLSGEQTLYIAACLPDRTRSVLAQFQSSRGLQPVEDPAALIQWIAGSPWYVSSTGEQQAAQPVDGGRFASPRQKPEPKSNPDDEEEVHGGYGELDRAVLEPCGQNSQEGLLAATWPFQRIGASERTRTPTPPDADSIPSSEHPRIETERETLELTLGGMLHRFELELISKDVGACGSSQSARITHHLKDGKPKTLTLILQEIVTC</sequence>
<evidence type="ECO:0008006" key="5">
    <source>
        <dbReference type="Google" id="ProtNLM"/>
    </source>
</evidence>
<protein>
    <recommendedName>
        <fullName evidence="5">SH3 domain-containing protein</fullName>
    </recommendedName>
</protein>
<dbReference type="EMBL" id="FOIJ01000002">
    <property type="protein sequence ID" value="SET31893.1"/>
    <property type="molecule type" value="Genomic_DNA"/>
</dbReference>
<keyword evidence="2" id="KW-0732">Signal</keyword>
<organism evidence="3 4">
    <name type="scientific">Stigmatella erecta</name>
    <dbReference type="NCBI Taxonomy" id="83460"/>
    <lineage>
        <taxon>Bacteria</taxon>
        <taxon>Pseudomonadati</taxon>
        <taxon>Myxococcota</taxon>
        <taxon>Myxococcia</taxon>
        <taxon>Myxococcales</taxon>
        <taxon>Cystobacterineae</taxon>
        <taxon>Archangiaceae</taxon>
        <taxon>Stigmatella</taxon>
    </lineage>
</organism>
<dbReference type="AlphaFoldDB" id="A0A1I0DHU5"/>
<evidence type="ECO:0000313" key="4">
    <source>
        <dbReference type="Proteomes" id="UP000199181"/>
    </source>
</evidence>